<organism evidence="1 2">
    <name type="scientific">Coprococcus eutactus</name>
    <dbReference type="NCBI Taxonomy" id="33043"/>
    <lineage>
        <taxon>Bacteria</taxon>
        <taxon>Bacillati</taxon>
        <taxon>Bacillota</taxon>
        <taxon>Clostridia</taxon>
        <taxon>Lachnospirales</taxon>
        <taxon>Lachnospiraceae</taxon>
        <taxon>Coprococcus</taxon>
    </lineage>
</organism>
<dbReference type="EMBL" id="QRVK01000112">
    <property type="protein sequence ID" value="RGS33492.1"/>
    <property type="molecule type" value="Genomic_DNA"/>
</dbReference>
<dbReference type="Proteomes" id="UP000283295">
    <property type="component" value="Unassembled WGS sequence"/>
</dbReference>
<reference evidence="1 2" key="1">
    <citation type="submission" date="2018-08" db="EMBL/GenBank/DDBJ databases">
        <title>A genome reference for cultivated species of the human gut microbiota.</title>
        <authorList>
            <person name="Zou Y."/>
            <person name="Xue W."/>
            <person name="Luo G."/>
        </authorList>
    </citation>
    <scope>NUCLEOTIDE SEQUENCE [LARGE SCALE GENOMIC DNA]</scope>
    <source>
        <strain evidence="1 2">AF22-21</strain>
    </source>
</reference>
<evidence type="ECO:0000313" key="1">
    <source>
        <dbReference type="EMBL" id="RGS33492.1"/>
    </source>
</evidence>
<evidence type="ECO:0000313" key="2">
    <source>
        <dbReference type="Proteomes" id="UP000283295"/>
    </source>
</evidence>
<proteinExistence type="predicted"/>
<comment type="caution">
    <text evidence="1">The sequence shown here is derived from an EMBL/GenBank/DDBJ whole genome shotgun (WGS) entry which is preliminary data.</text>
</comment>
<name>A0A3R5ZJL2_9FIRM</name>
<accession>A0A3R5ZJL2</accession>
<feature type="non-terminal residue" evidence="1">
    <location>
        <position position="1"/>
    </location>
</feature>
<protein>
    <submittedName>
        <fullName evidence="1">Uncharacterized protein</fullName>
    </submittedName>
</protein>
<gene>
    <name evidence="1" type="ORF">DWX94_14775</name>
</gene>
<dbReference type="AlphaFoldDB" id="A0A3R5ZJL2"/>
<sequence length="143" mass="17290">HIYPVIYSRSEQKRLIEKMLLKLRDNYDKEQESSIRYIISNRLSEWRLVFKYEFFQHEEEEVRIIVDVAKREKKLPVKHRMNAGYIVPYIELKLEKCDVSYVNFGPLQCDVEQKKHQVSVMEEMLESKGYSALVDYSHIPVRY</sequence>